<feature type="transmembrane region" description="Helical" evidence="1">
    <location>
        <begin position="208"/>
        <end position="228"/>
    </location>
</feature>
<dbReference type="PANTHER" id="PTHR36111:SF2">
    <property type="entry name" value="INNER MEMBRANE PROTEIN"/>
    <property type="match status" value="1"/>
</dbReference>
<evidence type="ECO:0000313" key="3">
    <source>
        <dbReference type="Proteomes" id="UP000006190"/>
    </source>
</evidence>
<feature type="transmembrane region" description="Helical" evidence="1">
    <location>
        <begin position="32"/>
        <end position="49"/>
    </location>
</feature>
<name>H3NK38_9LACT</name>
<dbReference type="Proteomes" id="UP000006190">
    <property type="component" value="Unassembled WGS sequence"/>
</dbReference>
<dbReference type="PANTHER" id="PTHR36111">
    <property type="entry name" value="INNER MEMBRANE PROTEIN-RELATED"/>
    <property type="match status" value="1"/>
</dbReference>
<dbReference type="RefSeq" id="WP_006309426.1">
    <property type="nucleotide sequence ID" value="NZ_JH601133.1"/>
</dbReference>
<feature type="transmembrane region" description="Helical" evidence="1">
    <location>
        <begin position="139"/>
        <end position="169"/>
    </location>
</feature>
<keyword evidence="3" id="KW-1185">Reference proteome</keyword>
<dbReference type="HOGENOM" id="CLU_091659_0_0_9"/>
<dbReference type="InterPro" id="IPR007563">
    <property type="entry name" value="DUF554"/>
</dbReference>
<dbReference type="PATRIC" id="fig|883113.3.peg.1223"/>
<dbReference type="Pfam" id="PF04474">
    <property type="entry name" value="DUF554"/>
    <property type="match status" value="1"/>
</dbReference>
<keyword evidence="1" id="KW-0472">Membrane</keyword>
<dbReference type="EMBL" id="AGEG01000014">
    <property type="protein sequence ID" value="EHR36555.1"/>
    <property type="molecule type" value="Genomic_DNA"/>
</dbReference>
<dbReference type="STRING" id="883113.HMPREF9708_01227"/>
<evidence type="ECO:0000256" key="1">
    <source>
        <dbReference type="SAM" id="Phobius"/>
    </source>
</evidence>
<evidence type="ECO:0000313" key="2">
    <source>
        <dbReference type="EMBL" id="EHR36555.1"/>
    </source>
</evidence>
<organism evidence="2 3">
    <name type="scientific">Facklamia languida CCUG 37842</name>
    <dbReference type="NCBI Taxonomy" id="883113"/>
    <lineage>
        <taxon>Bacteria</taxon>
        <taxon>Bacillati</taxon>
        <taxon>Bacillota</taxon>
        <taxon>Bacilli</taxon>
        <taxon>Lactobacillales</taxon>
        <taxon>Aerococcaceae</taxon>
        <taxon>Facklamia</taxon>
    </lineage>
</organism>
<keyword evidence="1" id="KW-0812">Transmembrane</keyword>
<dbReference type="OrthoDB" id="9797976at2"/>
<feature type="transmembrane region" description="Helical" evidence="1">
    <location>
        <begin position="181"/>
        <end position="202"/>
    </location>
</feature>
<dbReference type="AlphaFoldDB" id="H3NK38"/>
<comment type="caution">
    <text evidence="2">The sequence shown here is derived from an EMBL/GenBank/DDBJ whole genome shotgun (WGS) entry which is preliminary data.</text>
</comment>
<keyword evidence="1" id="KW-1133">Transmembrane helix</keyword>
<proteinExistence type="predicted"/>
<gene>
    <name evidence="2" type="ORF">HMPREF9708_01227</name>
</gene>
<reference evidence="2 3" key="1">
    <citation type="submission" date="2012-01" db="EMBL/GenBank/DDBJ databases">
        <title>The Genome Sequence of Facklamia languida CCUG 37842.</title>
        <authorList>
            <consortium name="The Broad Institute Genome Sequencing Platform"/>
            <person name="Earl A."/>
            <person name="Ward D."/>
            <person name="Feldgarden M."/>
            <person name="Gevers D."/>
            <person name="Huys G."/>
            <person name="Young S.K."/>
            <person name="Zeng Q."/>
            <person name="Gargeya S."/>
            <person name="Fitzgerald M."/>
            <person name="Haas B."/>
            <person name="Abouelleil A."/>
            <person name="Alvarado L."/>
            <person name="Arachchi H.M."/>
            <person name="Berlin A."/>
            <person name="Chapman S.B."/>
            <person name="Gearin G."/>
            <person name="Goldberg J."/>
            <person name="Griggs A."/>
            <person name="Gujja S."/>
            <person name="Hansen M."/>
            <person name="Heiman D."/>
            <person name="Howarth C."/>
            <person name="Larimer J."/>
            <person name="Lui A."/>
            <person name="MacDonald P.J.P."/>
            <person name="McCowen C."/>
            <person name="Montmayeur A."/>
            <person name="Murphy C."/>
            <person name="Neiman D."/>
            <person name="Pearson M."/>
            <person name="Priest M."/>
            <person name="Roberts A."/>
            <person name="Saif S."/>
            <person name="Shea T."/>
            <person name="Sisk P."/>
            <person name="Stolte C."/>
            <person name="Sykes S."/>
            <person name="Wortman J."/>
            <person name="Nusbaum C."/>
            <person name="Birren B."/>
        </authorList>
    </citation>
    <scope>NUCLEOTIDE SEQUENCE [LARGE SCALE GENOMIC DNA]</scope>
    <source>
        <strain evidence="2 3">CCUG 37842</strain>
    </source>
</reference>
<feature type="transmembrane region" description="Helical" evidence="1">
    <location>
        <begin position="96"/>
        <end position="119"/>
    </location>
</feature>
<accession>H3NK38</accession>
<sequence length="229" mass="23728">MGVIINGAVIVICGILGLRLAGGIPDQIHQRVMQGIALCVLAIGIDGALGGQETIVMILSMVFGAMIGEWIDIDARIKGGIQKLEQKYARGNGQQDLGPGFVAGVMIFCIGSMSILGSLEAGLTGSNTTLYTKSILDGITAILLGSSLGAGVILSAIPVILMEGAIVLLAGVLAPVLSDAVVHEIIAVGSLLLVGLAFNMLNLSDLKIMNYTPAMLLPPFFMALIHLFF</sequence>
<dbReference type="eggNOG" id="COG1811">
    <property type="taxonomic scope" value="Bacteria"/>
</dbReference>
<protein>
    <recommendedName>
        <fullName evidence="4">DUF554 domain-containing protein</fullName>
    </recommendedName>
</protein>
<feature type="transmembrane region" description="Helical" evidence="1">
    <location>
        <begin position="6"/>
        <end position="25"/>
    </location>
</feature>
<evidence type="ECO:0008006" key="4">
    <source>
        <dbReference type="Google" id="ProtNLM"/>
    </source>
</evidence>